<dbReference type="eggNOG" id="COG5611">
    <property type="taxonomic scope" value="Bacteria"/>
</dbReference>
<sequence length="136" mass="15790">MITVDTNIIVRLLTQDDQLQYQQSLKIFQSQNIFISNTVILETEWVLRFAYKFNPKEICQALQQLFGLPNVHLANANLIAQVLQWHENGLDFADAFHLAQSQHCLELYTFDEKFIKKASELTQCKVLKPHLDQNNG</sequence>
<feature type="domain" description="PIN" evidence="1">
    <location>
        <begin position="2"/>
        <end position="118"/>
    </location>
</feature>
<dbReference type="PATRIC" id="fig|111780.3.peg.1105"/>
<dbReference type="InterPro" id="IPR002716">
    <property type="entry name" value="PIN_dom"/>
</dbReference>
<dbReference type="PANTHER" id="PTHR39664:SF2">
    <property type="entry name" value="NUCLEIC ACID-BINDING PROTEIN, CONTAINING PIN DOMAIN-RELATED"/>
    <property type="match status" value="1"/>
</dbReference>
<dbReference type="STRING" id="111780.Sta7437_1061"/>
<evidence type="ECO:0000259" key="1">
    <source>
        <dbReference type="Pfam" id="PF01850"/>
    </source>
</evidence>
<organism evidence="2 3">
    <name type="scientific">Stanieria cyanosphaera (strain ATCC 29371 / PCC 7437)</name>
    <dbReference type="NCBI Taxonomy" id="111780"/>
    <lineage>
        <taxon>Bacteria</taxon>
        <taxon>Bacillati</taxon>
        <taxon>Cyanobacteriota</taxon>
        <taxon>Cyanophyceae</taxon>
        <taxon>Pleurocapsales</taxon>
        <taxon>Dermocarpellaceae</taxon>
        <taxon>Stanieria</taxon>
    </lineage>
</organism>
<dbReference type="OrthoDB" id="32974at2"/>
<accession>K9XRG1</accession>
<reference evidence="3" key="1">
    <citation type="journal article" date="2013" name="Proc. Natl. Acad. Sci. U.S.A.">
        <title>Improving the coverage of the cyanobacterial phylum using diversity-driven genome sequencing.</title>
        <authorList>
            <person name="Shih P.M."/>
            <person name="Wu D."/>
            <person name="Latifi A."/>
            <person name="Axen S.D."/>
            <person name="Fewer D.P."/>
            <person name="Talla E."/>
            <person name="Calteau A."/>
            <person name="Cai F."/>
            <person name="Tandeau de Marsac N."/>
            <person name="Rippka R."/>
            <person name="Herdman M."/>
            <person name="Sivonen K."/>
            <person name="Coursin T."/>
            <person name="Laurent T."/>
            <person name="Goodwin L."/>
            <person name="Nolan M."/>
            <person name="Davenport K.W."/>
            <person name="Han C.S."/>
            <person name="Rubin E.M."/>
            <person name="Eisen J.A."/>
            <person name="Woyke T."/>
            <person name="Gugger M."/>
            <person name="Kerfeld C.A."/>
        </authorList>
    </citation>
    <scope>NUCLEOTIDE SEQUENCE [LARGE SCALE GENOMIC DNA]</scope>
    <source>
        <strain evidence="3">ATCC 29371 / PCC 7437</strain>
    </source>
</reference>
<dbReference type="InterPro" id="IPR029060">
    <property type="entry name" value="PIN-like_dom_sf"/>
</dbReference>
<keyword evidence="3" id="KW-1185">Reference proteome</keyword>
<gene>
    <name evidence="2" type="ordered locus">Sta7437_1061</name>
</gene>
<dbReference type="Pfam" id="PF01850">
    <property type="entry name" value="PIN"/>
    <property type="match status" value="1"/>
</dbReference>
<dbReference type="KEGG" id="scs:Sta7437_1061"/>
<dbReference type="Gene3D" id="3.40.50.1010">
    <property type="entry name" value="5'-nuclease"/>
    <property type="match status" value="1"/>
</dbReference>
<dbReference type="PANTHER" id="PTHR39664">
    <property type="match status" value="1"/>
</dbReference>
<dbReference type="AlphaFoldDB" id="K9XRG1"/>
<dbReference type="CDD" id="cd18683">
    <property type="entry name" value="PIN_VapC-like"/>
    <property type="match status" value="1"/>
</dbReference>
<name>K9XRG1_STAC7</name>
<evidence type="ECO:0000313" key="3">
    <source>
        <dbReference type="Proteomes" id="UP000010473"/>
    </source>
</evidence>
<dbReference type="SUPFAM" id="SSF88723">
    <property type="entry name" value="PIN domain-like"/>
    <property type="match status" value="1"/>
</dbReference>
<dbReference type="Proteomes" id="UP000010473">
    <property type="component" value="Chromosome"/>
</dbReference>
<dbReference type="HOGENOM" id="CLU_121449_0_0_3"/>
<dbReference type="RefSeq" id="WP_015192314.1">
    <property type="nucleotide sequence ID" value="NC_019748.1"/>
</dbReference>
<protein>
    <submittedName>
        <fullName evidence="2">PilT protein domain protein</fullName>
    </submittedName>
</protein>
<proteinExistence type="predicted"/>
<dbReference type="EMBL" id="CP003653">
    <property type="protein sequence ID" value="AFZ34641.1"/>
    <property type="molecule type" value="Genomic_DNA"/>
</dbReference>
<evidence type="ECO:0000313" key="2">
    <source>
        <dbReference type="EMBL" id="AFZ34641.1"/>
    </source>
</evidence>